<dbReference type="EMBL" id="VXIV02003545">
    <property type="protein sequence ID" value="KAF6016411.1"/>
    <property type="molecule type" value="Genomic_DNA"/>
</dbReference>
<evidence type="ECO:0000313" key="2">
    <source>
        <dbReference type="Proteomes" id="UP000593567"/>
    </source>
</evidence>
<evidence type="ECO:0000313" key="1">
    <source>
        <dbReference type="EMBL" id="KAF6016411.1"/>
    </source>
</evidence>
<keyword evidence="2" id="KW-1185">Reference proteome</keyword>
<name>A0A7J7ISP7_BUGNE</name>
<proteinExistence type="predicted"/>
<reference evidence="1" key="1">
    <citation type="submission" date="2020-06" db="EMBL/GenBank/DDBJ databases">
        <title>Draft genome of Bugula neritina, a colonial animal packing powerful symbionts and potential medicines.</title>
        <authorList>
            <person name="Rayko M."/>
        </authorList>
    </citation>
    <scope>NUCLEOTIDE SEQUENCE [LARGE SCALE GENOMIC DNA]</scope>
    <source>
        <strain evidence="1">Kwan_BN1</strain>
    </source>
</reference>
<accession>A0A7J7ISP7</accession>
<dbReference type="Proteomes" id="UP000593567">
    <property type="component" value="Unassembled WGS sequence"/>
</dbReference>
<sequence>MSRAAGLAESFDLSAHSFRRRSRPSRRKTLAASVNYLQLKRSVNSFPRLWLACLNTGYTRTMTVKGRVGHLNPPLSV</sequence>
<dbReference type="AlphaFoldDB" id="A0A7J7ISP7"/>
<protein>
    <submittedName>
        <fullName evidence="1">Uncharacterized protein</fullName>
    </submittedName>
</protein>
<gene>
    <name evidence="1" type="ORF">EB796_025295</name>
</gene>
<comment type="caution">
    <text evidence="1">The sequence shown here is derived from an EMBL/GenBank/DDBJ whole genome shotgun (WGS) entry which is preliminary data.</text>
</comment>
<organism evidence="1 2">
    <name type="scientific">Bugula neritina</name>
    <name type="common">Brown bryozoan</name>
    <name type="synonym">Sertularia neritina</name>
    <dbReference type="NCBI Taxonomy" id="10212"/>
    <lineage>
        <taxon>Eukaryota</taxon>
        <taxon>Metazoa</taxon>
        <taxon>Spiralia</taxon>
        <taxon>Lophotrochozoa</taxon>
        <taxon>Bryozoa</taxon>
        <taxon>Gymnolaemata</taxon>
        <taxon>Cheilostomatida</taxon>
        <taxon>Flustrina</taxon>
        <taxon>Buguloidea</taxon>
        <taxon>Bugulidae</taxon>
        <taxon>Bugula</taxon>
    </lineage>
</organism>